<comment type="caution">
    <text evidence="3">The sequence shown here is derived from an EMBL/GenBank/DDBJ whole genome shotgun (WGS) entry which is preliminary data.</text>
</comment>
<dbReference type="InterPro" id="IPR051468">
    <property type="entry name" value="Fungal_SecMetab_SDRs"/>
</dbReference>
<dbReference type="SUPFAM" id="SSF51735">
    <property type="entry name" value="NAD(P)-binding Rossmann-fold domains"/>
    <property type="match status" value="1"/>
</dbReference>
<dbReference type="InterPro" id="IPR002347">
    <property type="entry name" value="SDR_fam"/>
</dbReference>
<evidence type="ECO:0000256" key="2">
    <source>
        <dbReference type="RuleBase" id="RU000363"/>
    </source>
</evidence>
<dbReference type="GO" id="GO:0005737">
    <property type="term" value="C:cytoplasm"/>
    <property type="evidence" value="ECO:0007669"/>
    <property type="project" value="TreeGrafter"/>
</dbReference>
<name>A0AAD6UYW4_9AGAR</name>
<reference evidence="3" key="1">
    <citation type="submission" date="2023-03" db="EMBL/GenBank/DDBJ databases">
        <title>Massive genome expansion in bonnet fungi (Mycena s.s.) driven by repeated elements and novel gene families across ecological guilds.</title>
        <authorList>
            <consortium name="Lawrence Berkeley National Laboratory"/>
            <person name="Harder C.B."/>
            <person name="Miyauchi S."/>
            <person name="Viragh M."/>
            <person name="Kuo A."/>
            <person name="Thoen E."/>
            <person name="Andreopoulos B."/>
            <person name="Lu D."/>
            <person name="Skrede I."/>
            <person name="Drula E."/>
            <person name="Henrissat B."/>
            <person name="Morin E."/>
            <person name="Kohler A."/>
            <person name="Barry K."/>
            <person name="LaButti K."/>
            <person name="Morin E."/>
            <person name="Salamov A."/>
            <person name="Lipzen A."/>
            <person name="Mereny Z."/>
            <person name="Hegedus B."/>
            <person name="Baldrian P."/>
            <person name="Stursova M."/>
            <person name="Weitz H."/>
            <person name="Taylor A."/>
            <person name="Grigoriev I.V."/>
            <person name="Nagy L.G."/>
            <person name="Martin F."/>
            <person name="Kauserud H."/>
        </authorList>
    </citation>
    <scope>NUCLEOTIDE SEQUENCE</scope>
    <source>
        <strain evidence="3">9144</strain>
    </source>
</reference>
<dbReference type="GO" id="GO:0016491">
    <property type="term" value="F:oxidoreductase activity"/>
    <property type="evidence" value="ECO:0007669"/>
    <property type="project" value="TreeGrafter"/>
</dbReference>
<dbReference type="PANTHER" id="PTHR43544:SF32">
    <property type="entry name" value="CHAIN DEHYDROGENASE, PUTATIVE (AFU_ORTHOLOGUE AFUA_5G01530)-RELATED"/>
    <property type="match status" value="1"/>
</dbReference>
<proteinExistence type="inferred from homology"/>
<evidence type="ECO:0000313" key="3">
    <source>
        <dbReference type="EMBL" id="KAJ7195531.1"/>
    </source>
</evidence>
<accession>A0AAD6UYW4</accession>
<dbReference type="EMBL" id="JARJCW010000090">
    <property type="protein sequence ID" value="KAJ7195531.1"/>
    <property type="molecule type" value="Genomic_DNA"/>
</dbReference>
<dbReference type="Gene3D" id="3.40.50.720">
    <property type="entry name" value="NAD(P)-binding Rossmann-like Domain"/>
    <property type="match status" value="1"/>
</dbReference>
<evidence type="ECO:0000313" key="4">
    <source>
        <dbReference type="Proteomes" id="UP001219525"/>
    </source>
</evidence>
<organism evidence="3 4">
    <name type="scientific">Mycena pura</name>
    <dbReference type="NCBI Taxonomy" id="153505"/>
    <lineage>
        <taxon>Eukaryota</taxon>
        <taxon>Fungi</taxon>
        <taxon>Dikarya</taxon>
        <taxon>Basidiomycota</taxon>
        <taxon>Agaricomycotina</taxon>
        <taxon>Agaricomycetes</taxon>
        <taxon>Agaricomycetidae</taxon>
        <taxon>Agaricales</taxon>
        <taxon>Marasmiineae</taxon>
        <taxon>Mycenaceae</taxon>
        <taxon>Mycena</taxon>
    </lineage>
</organism>
<feature type="non-terminal residue" evidence="3">
    <location>
        <position position="1"/>
    </location>
</feature>
<dbReference type="Proteomes" id="UP001219525">
    <property type="component" value="Unassembled WGS sequence"/>
</dbReference>
<dbReference type="PANTHER" id="PTHR43544">
    <property type="entry name" value="SHORT-CHAIN DEHYDROGENASE/REDUCTASE"/>
    <property type="match status" value="1"/>
</dbReference>
<dbReference type="Pfam" id="PF00106">
    <property type="entry name" value="adh_short"/>
    <property type="match status" value="1"/>
</dbReference>
<feature type="non-terminal residue" evidence="3">
    <location>
        <position position="222"/>
    </location>
</feature>
<gene>
    <name evidence="3" type="ORF">GGX14DRAFT_676932</name>
</gene>
<dbReference type="PRINTS" id="PR00081">
    <property type="entry name" value="GDHRDH"/>
</dbReference>
<dbReference type="PRINTS" id="PR00080">
    <property type="entry name" value="SDRFAMILY"/>
</dbReference>
<evidence type="ECO:0000256" key="1">
    <source>
        <dbReference type="ARBA" id="ARBA00006484"/>
    </source>
</evidence>
<dbReference type="InterPro" id="IPR036291">
    <property type="entry name" value="NAD(P)-bd_dom_sf"/>
</dbReference>
<dbReference type="GO" id="GO:0019748">
    <property type="term" value="P:secondary metabolic process"/>
    <property type="evidence" value="ECO:0007669"/>
    <property type="project" value="TreeGrafter"/>
</dbReference>
<keyword evidence="4" id="KW-1185">Reference proteome</keyword>
<dbReference type="AlphaFoldDB" id="A0AAD6UYW4"/>
<protein>
    <submittedName>
        <fullName evidence="3">Short-chain dehydrogenase/reductase SDR</fullName>
    </submittedName>
</protein>
<sequence>GLGMHTVHQLASTPNVLVFLGSRKLAAAHEALAKFASDIHPSSEVVPVQLDITDDASIKNAHASIAKKLEGRNLAGLDVLINNAAIALPSFKDTYAVNVIGTAAITEALRPLINNGGAILNISSGLGSLAWHTQRPPPPIYPAYSSSKSALNSLTLQWAIQEEQKGSGIRVVSICPGHNATNLNNYAGAMDPADGCKVIVRAALEKDGKSGVFFNKDGEFKW</sequence>
<comment type="similarity">
    <text evidence="1 2">Belongs to the short-chain dehydrogenases/reductases (SDR) family.</text>
</comment>